<protein>
    <submittedName>
        <fullName evidence="2">UPF0764 protein C16orf89 homolog</fullName>
    </submittedName>
</protein>
<name>A0A6J2XK14_SITOR</name>
<keyword evidence="1" id="KW-1185">Reference proteome</keyword>
<evidence type="ECO:0000313" key="1">
    <source>
        <dbReference type="Proteomes" id="UP000504635"/>
    </source>
</evidence>
<dbReference type="PANTHER" id="PTHR33539:SF1">
    <property type="entry name" value="UPF0764 PROTEIN C16ORF89"/>
    <property type="match status" value="1"/>
</dbReference>
<gene>
    <name evidence="2" type="primary">LOC115878590</name>
</gene>
<dbReference type="AlphaFoldDB" id="A0A6J2XK14"/>
<dbReference type="RefSeq" id="XP_030750999.1">
    <property type="nucleotide sequence ID" value="XM_030895139.1"/>
</dbReference>
<accession>A0A6J2XK14</accession>
<dbReference type="PANTHER" id="PTHR33539">
    <property type="entry name" value="UPF0764 PROTEIN C16ORF89"/>
    <property type="match status" value="1"/>
</dbReference>
<dbReference type="KEGG" id="soy:115878590"/>
<dbReference type="GO" id="GO:0016020">
    <property type="term" value="C:membrane"/>
    <property type="evidence" value="ECO:0007669"/>
    <property type="project" value="TreeGrafter"/>
</dbReference>
<dbReference type="InterPro" id="IPR031751">
    <property type="entry name" value="DUF4735"/>
</dbReference>
<dbReference type="Proteomes" id="UP000504635">
    <property type="component" value="Unplaced"/>
</dbReference>
<dbReference type="OrthoDB" id="5949187at2759"/>
<dbReference type="InParanoid" id="A0A6J2XK14"/>
<proteinExistence type="predicted"/>
<evidence type="ECO:0000313" key="2">
    <source>
        <dbReference type="RefSeq" id="XP_030750999.1"/>
    </source>
</evidence>
<dbReference type="GeneID" id="115878590"/>
<organism evidence="1 2">
    <name type="scientific">Sitophilus oryzae</name>
    <name type="common">Rice weevil</name>
    <name type="synonym">Curculio oryzae</name>
    <dbReference type="NCBI Taxonomy" id="7048"/>
    <lineage>
        <taxon>Eukaryota</taxon>
        <taxon>Metazoa</taxon>
        <taxon>Ecdysozoa</taxon>
        <taxon>Arthropoda</taxon>
        <taxon>Hexapoda</taxon>
        <taxon>Insecta</taxon>
        <taxon>Pterygota</taxon>
        <taxon>Neoptera</taxon>
        <taxon>Endopterygota</taxon>
        <taxon>Coleoptera</taxon>
        <taxon>Polyphaga</taxon>
        <taxon>Cucujiformia</taxon>
        <taxon>Curculionidae</taxon>
        <taxon>Dryophthorinae</taxon>
        <taxon>Sitophilus</taxon>
    </lineage>
</organism>
<dbReference type="GO" id="GO:0005829">
    <property type="term" value="C:cytosol"/>
    <property type="evidence" value="ECO:0007669"/>
    <property type="project" value="TreeGrafter"/>
</dbReference>
<dbReference type="Pfam" id="PF15882">
    <property type="entry name" value="DUF4735"/>
    <property type="match status" value="1"/>
</dbReference>
<sequence>MGVTDEAMCRFCQSAEQTTEHKFMSICVRCDSLANVPFSVIGNDRPLPGNYMEGSVSNSLKSPVFKKNVFFRLCSWALLDYRTVTVVRHGLETSLDYIEKNLYKSNVDCSLGVAFVRAFMRDAYQNGSHIMDKSTQNIFSKSAQIIEQSRTIFGKDPKNGNDWKFKYLVDEDIWSKRMKYKPKNLLRLKYPKLPVSLGRSPNFFDYSNTDVCLLEIVNNTQFIHNKPMPCMISKKCWNYFLKDWKGSGYIQTHKLLLLQIAKARKCSIDEELYEVQNKDICSIILTEIVHIMDLNRLDGVFDLFLEQVLLCGYEGYKEFFQSNWLYHIIKAQKGTGCFPDKLGDNLKSRVKKAMTYFDDGCNDHSTGLGAAVLGLYYNYLVKESFV</sequence>
<reference evidence="2" key="1">
    <citation type="submission" date="2025-08" db="UniProtKB">
        <authorList>
            <consortium name="RefSeq"/>
        </authorList>
    </citation>
    <scope>IDENTIFICATION</scope>
    <source>
        <tissue evidence="2">Gonads</tissue>
    </source>
</reference>